<sequence>MRDSDRRCWVRQPRQTVANPRFGVTAQHSLAAQLSTRFCVILPFTGWRQLTDARPVSIAAPCSRMDGSIGRKLTPPQFIRAGVFMCRHIHREGNGGPFLFRSTVGSTVATCVHRIDHMAHSTQLTIPAMHAHIKATESIILMLSLSTGSRTLLPCPHTHTHTHAIPQAAVTRSTRHIHRHNHRIRITRYMSRTPSSCHRNGQAAARERKDQHGAAPSPSQSSSPVV</sequence>
<feature type="region of interest" description="Disordered" evidence="1">
    <location>
        <begin position="190"/>
        <end position="226"/>
    </location>
</feature>
<feature type="compositionally biased region" description="Low complexity" evidence="1">
    <location>
        <begin position="216"/>
        <end position="226"/>
    </location>
</feature>
<organism evidence="2 3">
    <name type="scientific">Trypanosoma cruzi</name>
    <dbReference type="NCBI Taxonomy" id="5693"/>
    <lineage>
        <taxon>Eukaryota</taxon>
        <taxon>Discoba</taxon>
        <taxon>Euglenozoa</taxon>
        <taxon>Kinetoplastea</taxon>
        <taxon>Metakinetoplastina</taxon>
        <taxon>Trypanosomatida</taxon>
        <taxon>Trypanosomatidae</taxon>
        <taxon>Trypanosoma</taxon>
        <taxon>Schizotrypanum</taxon>
    </lineage>
</organism>
<evidence type="ECO:0000313" key="3">
    <source>
        <dbReference type="Proteomes" id="UP000583944"/>
    </source>
</evidence>
<evidence type="ECO:0000256" key="1">
    <source>
        <dbReference type="SAM" id="MobiDB-lite"/>
    </source>
</evidence>
<comment type="caution">
    <text evidence="2">The sequence shown here is derived from an EMBL/GenBank/DDBJ whole genome shotgun (WGS) entry which is preliminary data.</text>
</comment>
<gene>
    <name evidence="2" type="ORF">ECC02_006943</name>
</gene>
<accession>A0A7J6Y0P5</accession>
<reference evidence="2 3" key="1">
    <citation type="journal article" date="2019" name="Genome Biol. Evol.">
        <title>Nanopore Sequencing Significantly Improves Genome Assembly of the Protozoan Parasite Trypanosoma cruzi.</title>
        <authorList>
            <person name="Diaz-Viraque F."/>
            <person name="Pita S."/>
            <person name="Greif G."/>
            <person name="de Souza R.C.M."/>
            <person name="Iraola G."/>
            <person name="Robello C."/>
        </authorList>
    </citation>
    <scope>NUCLEOTIDE SEQUENCE [LARGE SCALE GENOMIC DNA]</scope>
    <source>
        <strain evidence="2 3">Berenice</strain>
    </source>
</reference>
<evidence type="ECO:0000313" key="2">
    <source>
        <dbReference type="EMBL" id="KAF5220035.1"/>
    </source>
</evidence>
<protein>
    <submittedName>
        <fullName evidence="2">Uncharacterized protein</fullName>
    </submittedName>
</protein>
<dbReference type="AlphaFoldDB" id="A0A7J6Y0P5"/>
<proteinExistence type="predicted"/>
<feature type="compositionally biased region" description="Polar residues" evidence="1">
    <location>
        <begin position="190"/>
        <end position="199"/>
    </location>
</feature>
<dbReference type="VEuPathDB" id="TriTrypDB:ECC02_006943"/>
<dbReference type="Proteomes" id="UP000583944">
    <property type="component" value="Unassembled WGS sequence"/>
</dbReference>
<name>A0A7J6Y0P5_TRYCR</name>
<dbReference type="EMBL" id="JABDHM010000058">
    <property type="protein sequence ID" value="KAF5220035.1"/>
    <property type="molecule type" value="Genomic_DNA"/>
</dbReference>